<keyword evidence="4" id="KW-1185">Reference proteome</keyword>
<reference evidence="4" key="1">
    <citation type="journal article" date="2019" name="Int. J. Syst. Evol. Microbiol.">
        <title>The Global Catalogue of Microorganisms (GCM) 10K type strain sequencing project: providing services to taxonomists for standard genome sequencing and annotation.</title>
        <authorList>
            <consortium name="The Broad Institute Genomics Platform"/>
            <consortium name="The Broad Institute Genome Sequencing Center for Infectious Disease"/>
            <person name="Wu L."/>
            <person name="Ma J."/>
        </authorList>
    </citation>
    <scope>NUCLEOTIDE SEQUENCE [LARGE SCALE GENOMIC DNA]</scope>
    <source>
        <strain evidence="4">JCM 18657</strain>
    </source>
</reference>
<evidence type="ECO:0000313" key="4">
    <source>
        <dbReference type="Proteomes" id="UP001596528"/>
    </source>
</evidence>
<protein>
    <submittedName>
        <fullName evidence="3">Uncharacterized protein</fullName>
    </submittedName>
</protein>
<comment type="caution">
    <text evidence="3">The sequence shown here is derived from an EMBL/GenBank/DDBJ whole genome shotgun (WGS) entry which is preliminary data.</text>
</comment>
<evidence type="ECO:0000256" key="2">
    <source>
        <dbReference type="SAM" id="Phobius"/>
    </source>
</evidence>
<dbReference type="EMBL" id="JBHTGQ010000027">
    <property type="protein sequence ID" value="MFC7750662.1"/>
    <property type="molecule type" value="Genomic_DNA"/>
</dbReference>
<feature type="region of interest" description="Disordered" evidence="1">
    <location>
        <begin position="31"/>
        <end position="55"/>
    </location>
</feature>
<sequence>MDHRDREDRREGRDARPITYRIGHRTGTIRTDNIRPAESTGEKKPAGGLKSDGWTSGPGWTRWLWKPIPGPEFVPAAVWGMLLSVWTLGLFVWLAVQLSA</sequence>
<keyword evidence="2" id="KW-0472">Membrane</keyword>
<dbReference type="RefSeq" id="WP_138789936.1">
    <property type="nucleotide sequence ID" value="NZ_JBHTGQ010000027.1"/>
</dbReference>
<dbReference type="Proteomes" id="UP001596528">
    <property type="component" value="Unassembled WGS sequence"/>
</dbReference>
<keyword evidence="2" id="KW-1133">Transmembrane helix</keyword>
<accession>A0ABW2V7R2</accession>
<evidence type="ECO:0000256" key="1">
    <source>
        <dbReference type="SAM" id="MobiDB-lite"/>
    </source>
</evidence>
<feature type="compositionally biased region" description="Basic and acidic residues" evidence="1">
    <location>
        <begin position="32"/>
        <end position="45"/>
    </location>
</feature>
<name>A0ABW2V7R2_9BACL</name>
<gene>
    <name evidence="3" type="ORF">ACFQWB_12100</name>
</gene>
<evidence type="ECO:0000313" key="3">
    <source>
        <dbReference type="EMBL" id="MFC7750662.1"/>
    </source>
</evidence>
<organism evidence="3 4">
    <name type="scientific">Paenibacillus thermoaerophilus</name>
    <dbReference type="NCBI Taxonomy" id="1215385"/>
    <lineage>
        <taxon>Bacteria</taxon>
        <taxon>Bacillati</taxon>
        <taxon>Bacillota</taxon>
        <taxon>Bacilli</taxon>
        <taxon>Bacillales</taxon>
        <taxon>Paenibacillaceae</taxon>
        <taxon>Paenibacillus</taxon>
    </lineage>
</organism>
<keyword evidence="2" id="KW-0812">Transmembrane</keyword>
<feature type="transmembrane region" description="Helical" evidence="2">
    <location>
        <begin position="73"/>
        <end position="96"/>
    </location>
</feature>
<proteinExistence type="predicted"/>